<dbReference type="InterPro" id="IPR036514">
    <property type="entry name" value="SGNH_hydro_sf"/>
</dbReference>
<evidence type="ECO:0000256" key="2">
    <source>
        <dbReference type="ARBA" id="ARBA00022729"/>
    </source>
</evidence>
<dbReference type="PANTHER" id="PTHR45966">
    <property type="entry name" value="GDSL-LIKE LIPASE/ACYLHYDROLASE"/>
    <property type="match status" value="1"/>
</dbReference>
<dbReference type="Proteomes" id="UP001567538">
    <property type="component" value="Unassembled WGS sequence"/>
</dbReference>
<proteinExistence type="inferred from homology"/>
<keyword evidence="2" id="KW-0732">Signal</keyword>
<organism evidence="3 4">
    <name type="scientific">Salvia divinorum</name>
    <name type="common">Maria pastora</name>
    <name type="synonym">Diviner's sage</name>
    <dbReference type="NCBI Taxonomy" id="28513"/>
    <lineage>
        <taxon>Eukaryota</taxon>
        <taxon>Viridiplantae</taxon>
        <taxon>Streptophyta</taxon>
        <taxon>Embryophyta</taxon>
        <taxon>Tracheophyta</taxon>
        <taxon>Spermatophyta</taxon>
        <taxon>Magnoliopsida</taxon>
        <taxon>eudicotyledons</taxon>
        <taxon>Gunneridae</taxon>
        <taxon>Pentapetalae</taxon>
        <taxon>asterids</taxon>
        <taxon>lamiids</taxon>
        <taxon>Lamiales</taxon>
        <taxon>Lamiaceae</taxon>
        <taxon>Nepetoideae</taxon>
        <taxon>Mentheae</taxon>
        <taxon>Salviinae</taxon>
        <taxon>Salvia</taxon>
        <taxon>Salvia subgen. Calosphace</taxon>
    </lineage>
</organism>
<dbReference type="EMBL" id="JBEAFC010000015">
    <property type="protein sequence ID" value="KAL1531237.1"/>
    <property type="molecule type" value="Genomic_DNA"/>
</dbReference>
<dbReference type="PANTHER" id="PTHR45966:SF13">
    <property type="entry name" value="GDSL ESTERASE_LIPASE"/>
    <property type="match status" value="1"/>
</dbReference>
<dbReference type="InterPro" id="IPR044552">
    <property type="entry name" value="GLIP1-5/GLL25"/>
</dbReference>
<dbReference type="CDD" id="cd01837">
    <property type="entry name" value="SGNH_plant_lipase_like"/>
    <property type="match status" value="1"/>
</dbReference>
<evidence type="ECO:0000313" key="4">
    <source>
        <dbReference type="Proteomes" id="UP001567538"/>
    </source>
</evidence>
<dbReference type="AlphaFoldDB" id="A0ABD1FHE3"/>
<comment type="caution">
    <text evidence="3">The sequence shown here is derived from an EMBL/GenBank/DDBJ whole genome shotgun (WGS) entry which is preliminary data.</text>
</comment>
<gene>
    <name evidence="3" type="ORF">AAHA92_33937</name>
</gene>
<protein>
    <submittedName>
        <fullName evidence="3">GDSL esterase/lipase 1-like</fullName>
    </submittedName>
</protein>
<dbReference type="InterPro" id="IPR035669">
    <property type="entry name" value="SGNH_plant_lipase-like"/>
</dbReference>
<dbReference type="InterPro" id="IPR001087">
    <property type="entry name" value="GDSL"/>
</dbReference>
<evidence type="ECO:0000313" key="3">
    <source>
        <dbReference type="EMBL" id="KAL1531237.1"/>
    </source>
</evidence>
<dbReference type="SUPFAM" id="SSF52266">
    <property type="entry name" value="SGNH hydrolase"/>
    <property type="match status" value="1"/>
</dbReference>
<name>A0ABD1FHE3_SALDI</name>
<reference evidence="3 4" key="1">
    <citation type="submission" date="2024-06" db="EMBL/GenBank/DDBJ databases">
        <title>A chromosome level genome sequence of Diviner's sage (Salvia divinorum).</title>
        <authorList>
            <person name="Ford S.A."/>
            <person name="Ro D.-K."/>
            <person name="Ness R.W."/>
            <person name="Phillips M.A."/>
        </authorList>
    </citation>
    <scope>NUCLEOTIDE SEQUENCE [LARGE SCALE GENOMIC DNA]</scope>
    <source>
        <strain evidence="3">SAF-2024a</strain>
        <tissue evidence="3">Leaf</tissue>
    </source>
</reference>
<accession>A0ABD1FHE3</accession>
<dbReference type="Gene3D" id="3.40.50.1110">
    <property type="entry name" value="SGNH hydrolase"/>
    <property type="match status" value="1"/>
</dbReference>
<comment type="similarity">
    <text evidence="1">Belongs to the 'GDSL' lipolytic enzyme family.</text>
</comment>
<evidence type="ECO:0000256" key="1">
    <source>
        <dbReference type="ARBA" id="ARBA00008668"/>
    </source>
</evidence>
<sequence length="339" mass="37792">MPETIILPKPYIPENKANYDPYGRNDLFQGPTGRYSDGLILVDYLAEYGKLPMIPPFLDPSASDDLSHGVNFASGGSGILSTTNEGQAIDLKTQLKYFEQVEERLTEKLGASEAEQVISNAVYFFSIGSNDYLGGYLGNPNMQQLYHPDLYVGMVVGNLTSSIQELYKKGARKFGFLGLSPLGCLPVMRVIAQGGCFEEANSLALAHNNALTTLLKNLEYLLKHFKYSNSDFYTWLLHRITDPSTYGFKEGENACCGSGPFEGVFSCGGMKKMTAYDLCNEADEYVWWDSFHPTQRIHQHFAQALWDRPQATLGPYSLRDLFFSPTTIADIVDVDHPTF</sequence>
<dbReference type="Pfam" id="PF00657">
    <property type="entry name" value="Lipase_GDSL"/>
    <property type="match status" value="1"/>
</dbReference>
<keyword evidence="4" id="KW-1185">Reference proteome</keyword>